<name>A0A921IPG9_9ACTN</name>
<evidence type="ECO:0000313" key="7">
    <source>
        <dbReference type="EMBL" id="HJG30348.1"/>
    </source>
</evidence>
<dbReference type="GO" id="GO:0008831">
    <property type="term" value="F:dTDP-4-dehydrorhamnose reductase activity"/>
    <property type="evidence" value="ECO:0007669"/>
    <property type="project" value="UniProtKB-EC"/>
</dbReference>
<keyword evidence="5" id="KW-0560">Oxidoreductase</keyword>
<dbReference type="SUPFAM" id="SSF51182">
    <property type="entry name" value="RmlC-like cupins"/>
    <property type="match status" value="1"/>
</dbReference>
<feature type="active site" description="Proton acceptor" evidence="3">
    <location>
        <position position="83"/>
    </location>
</feature>
<sequence length="495" mass="55303">MNSGNRDQVARMTSWEFEKRLSAEQTDIPGLMILELPVHGDERGWFKENWQREKMVALGVPDFRPVQNNVSFNFRRGVTRGIHAEPWDKFISLARGSAFCAWVDLREDSPCFGRVYACVLDPSRAAFVPRGVGNSFQALEDETIYSYLVNDHWSADSRGLYTYVNLADPTLKIPWPIPLDRCSLSEADRHHPPLCEVAPMAPRRVLVTGCSGQVGRALRREIELRGEAGRCDFVDIDTFDIADPSAYDRIVWSRYGAVINCAAWTAVDRAETEEGRASCWRANATGPALLARACSESGAILVHISSDYVFDGVRDLHDEREPPAPLGAYGQSKAAGDAAVSVCPHHYIVRTGWVVGEGHNFVRTMESLSDRCADEDDGLDEVRVVDDQLGRLTFASDLARAIMHLLDSAAPYGIYNMTNTGRVASWADIAQRVFALKHKNEERVVPVNTECYRSGIAGPYSPRPMHSTLNLSKIESTGFCAPDWELRLEEYVCRR</sequence>
<keyword evidence="5" id="KW-0521">NADP</keyword>
<evidence type="ECO:0000256" key="1">
    <source>
        <dbReference type="ARBA" id="ARBA00010154"/>
    </source>
</evidence>
<dbReference type="GO" id="GO:0019305">
    <property type="term" value="P:dTDP-rhamnose biosynthetic process"/>
    <property type="evidence" value="ECO:0007669"/>
    <property type="project" value="TreeGrafter"/>
</dbReference>
<dbReference type="InterPro" id="IPR000888">
    <property type="entry name" value="RmlC-like"/>
</dbReference>
<evidence type="ECO:0000259" key="6">
    <source>
        <dbReference type="Pfam" id="PF04321"/>
    </source>
</evidence>
<dbReference type="CDD" id="cd05254">
    <property type="entry name" value="dTDP_HR_like_SDR_e"/>
    <property type="match status" value="1"/>
</dbReference>
<comment type="similarity">
    <text evidence="1">Belongs to the dTDP-4-dehydrorhamnose 3,5-epimerase family.</text>
</comment>
<comment type="pathway">
    <text evidence="5">Carbohydrate biosynthesis; dTDP-L-rhamnose biosynthesis.</text>
</comment>
<dbReference type="CDD" id="cd00438">
    <property type="entry name" value="cupin_RmlC"/>
    <property type="match status" value="1"/>
</dbReference>
<evidence type="ECO:0000256" key="3">
    <source>
        <dbReference type="PIRSR" id="PIRSR600888-1"/>
    </source>
</evidence>
<accession>A0A921IPG9</accession>
<dbReference type="InterPro" id="IPR014710">
    <property type="entry name" value="RmlC-like_jellyroll"/>
</dbReference>
<feature type="active site" description="Proton donor" evidence="3">
    <location>
        <position position="147"/>
    </location>
</feature>
<evidence type="ECO:0000313" key="8">
    <source>
        <dbReference type="Proteomes" id="UP000746751"/>
    </source>
</evidence>
<dbReference type="EMBL" id="DYVF01000022">
    <property type="protein sequence ID" value="HJG30348.1"/>
    <property type="molecule type" value="Genomic_DNA"/>
</dbReference>
<evidence type="ECO:0000256" key="2">
    <source>
        <dbReference type="ARBA" id="ARBA00010944"/>
    </source>
</evidence>
<comment type="function">
    <text evidence="5">Catalyzes the reduction of dTDP-6-deoxy-L-lyxo-4-hexulose to yield dTDP-L-rhamnose.</text>
</comment>
<gene>
    <name evidence="7" type="ORF">K8U80_03010</name>
</gene>
<dbReference type="Gene3D" id="3.40.50.720">
    <property type="entry name" value="NAD(P)-binding Rossmann-like Domain"/>
    <property type="match status" value="1"/>
</dbReference>
<dbReference type="InterPro" id="IPR036291">
    <property type="entry name" value="NAD(P)-bd_dom_sf"/>
</dbReference>
<comment type="similarity">
    <text evidence="2 5">Belongs to the dTDP-4-dehydrorhamnose reductase family.</text>
</comment>
<protein>
    <recommendedName>
        <fullName evidence="5">dTDP-4-dehydrorhamnose reductase</fullName>
        <ecNumber evidence="5">1.1.1.133</ecNumber>
    </recommendedName>
</protein>
<dbReference type="GO" id="GO:0005829">
    <property type="term" value="C:cytosol"/>
    <property type="evidence" value="ECO:0007669"/>
    <property type="project" value="TreeGrafter"/>
</dbReference>
<dbReference type="Gene3D" id="2.60.120.10">
    <property type="entry name" value="Jelly Rolls"/>
    <property type="match status" value="1"/>
</dbReference>
<evidence type="ECO:0000256" key="4">
    <source>
        <dbReference type="PIRSR" id="PIRSR600888-3"/>
    </source>
</evidence>
<reference evidence="7" key="2">
    <citation type="submission" date="2021-09" db="EMBL/GenBank/DDBJ databases">
        <authorList>
            <person name="Gilroy R."/>
        </authorList>
    </citation>
    <scope>NUCLEOTIDE SEQUENCE</scope>
    <source>
        <strain evidence="7">ChiGjej2B2-7701</strain>
    </source>
</reference>
<dbReference type="InterPro" id="IPR029903">
    <property type="entry name" value="RmlD-like-bd"/>
</dbReference>
<proteinExistence type="inferred from homology"/>
<feature type="domain" description="RmlD-like substrate binding" evidence="6">
    <location>
        <begin position="204"/>
        <end position="492"/>
    </location>
</feature>
<dbReference type="SUPFAM" id="SSF51735">
    <property type="entry name" value="NAD(P)-binding Rossmann-fold domains"/>
    <property type="match status" value="1"/>
</dbReference>
<organism evidence="7 8">
    <name type="scientific">Collinsella ihumii</name>
    <dbReference type="NCBI Taxonomy" id="1720204"/>
    <lineage>
        <taxon>Bacteria</taxon>
        <taxon>Bacillati</taxon>
        <taxon>Actinomycetota</taxon>
        <taxon>Coriobacteriia</taxon>
        <taxon>Coriobacteriales</taxon>
        <taxon>Coriobacteriaceae</taxon>
        <taxon>Collinsella</taxon>
    </lineage>
</organism>
<dbReference type="EC" id="1.1.1.133" evidence="5"/>
<dbReference type="PANTHER" id="PTHR10491">
    <property type="entry name" value="DTDP-4-DEHYDRORHAMNOSE REDUCTASE"/>
    <property type="match status" value="1"/>
</dbReference>
<reference evidence="7" key="1">
    <citation type="journal article" date="2021" name="PeerJ">
        <title>Extensive microbial diversity within the chicken gut microbiome revealed by metagenomics and culture.</title>
        <authorList>
            <person name="Gilroy R."/>
            <person name="Ravi A."/>
            <person name="Getino M."/>
            <person name="Pursley I."/>
            <person name="Horton D.L."/>
            <person name="Alikhan N.F."/>
            <person name="Baker D."/>
            <person name="Gharbi K."/>
            <person name="Hall N."/>
            <person name="Watson M."/>
            <person name="Adriaenssens E.M."/>
            <person name="Foster-Nyarko E."/>
            <person name="Jarju S."/>
            <person name="Secka A."/>
            <person name="Antonio M."/>
            <person name="Oren A."/>
            <person name="Chaudhuri R.R."/>
            <person name="La Ragione R."/>
            <person name="Hildebrand F."/>
            <person name="Pallen M.J."/>
        </authorList>
    </citation>
    <scope>NUCLEOTIDE SEQUENCE</scope>
    <source>
        <strain evidence="7">ChiGjej2B2-7701</strain>
    </source>
</reference>
<dbReference type="GO" id="GO:0008830">
    <property type="term" value="F:dTDP-4-dehydrorhamnose 3,5-epimerase activity"/>
    <property type="evidence" value="ECO:0007669"/>
    <property type="project" value="InterPro"/>
</dbReference>
<comment type="caution">
    <text evidence="7">The sequence shown here is derived from an EMBL/GenBank/DDBJ whole genome shotgun (WGS) entry which is preliminary data.</text>
</comment>
<dbReference type="Gene3D" id="3.90.25.10">
    <property type="entry name" value="UDP-galactose 4-epimerase, domain 1"/>
    <property type="match status" value="1"/>
</dbReference>
<dbReference type="Pfam" id="PF00908">
    <property type="entry name" value="dTDP_sugar_isom"/>
    <property type="match status" value="1"/>
</dbReference>
<dbReference type="AlphaFoldDB" id="A0A921IPG9"/>
<feature type="site" description="Participates in a stacking interaction with the thymidine ring of dTDP-4-oxo-6-deoxyglucose" evidence="4">
    <location>
        <position position="153"/>
    </location>
</feature>
<dbReference type="PANTHER" id="PTHR10491:SF4">
    <property type="entry name" value="METHIONINE ADENOSYLTRANSFERASE 2 SUBUNIT BETA"/>
    <property type="match status" value="1"/>
</dbReference>
<evidence type="ECO:0000256" key="5">
    <source>
        <dbReference type="RuleBase" id="RU364082"/>
    </source>
</evidence>
<dbReference type="InterPro" id="IPR005913">
    <property type="entry name" value="dTDP_dehydrorham_reduct"/>
</dbReference>
<dbReference type="Pfam" id="PF04321">
    <property type="entry name" value="RmlD_sub_bind"/>
    <property type="match status" value="1"/>
</dbReference>
<dbReference type="Proteomes" id="UP000746751">
    <property type="component" value="Unassembled WGS sequence"/>
</dbReference>
<dbReference type="InterPro" id="IPR011051">
    <property type="entry name" value="RmlC_Cupin_sf"/>
</dbReference>